<reference evidence="1 2" key="1">
    <citation type="submission" date="2014-12" db="EMBL/GenBank/DDBJ databases">
        <title>Draft genome sequences of 10 type strains of Lactococcus.</title>
        <authorList>
            <person name="Sun Z."/>
            <person name="Zhong Z."/>
            <person name="Liu W."/>
            <person name="Zhang W."/>
            <person name="Zhang H."/>
        </authorList>
    </citation>
    <scope>NUCLEOTIDE SEQUENCE [LARGE SCALE GENOMIC DNA]</scope>
    <source>
        <strain evidence="1 2">JCM 16395</strain>
    </source>
</reference>
<name>A0A2A5RPZ9_9LACT</name>
<keyword evidence="2" id="KW-1185">Reference proteome</keyword>
<dbReference type="AlphaFoldDB" id="A0A2A5RPZ9"/>
<comment type="caution">
    <text evidence="1">The sequence shown here is derived from an EMBL/GenBank/DDBJ whole genome shotgun (WGS) entry which is preliminary data.</text>
</comment>
<gene>
    <name evidence="1" type="ORF">RT41_GL000266</name>
</gene>
<proteinExistence type="predicted"/>
<protein>
    <submittedName>
        <fullName evidence="1">Uncharacterized protein</fullName>
    </submittedName>
</protein>
<organism evidence="1 2">
    <name type="scientific">Lactococcus fujiensis JCM 16395</name>
    <dbReference type="NCBI Taxonomy" id="1291764"/>
    <lineage>
        <taxon>Bacteria</taxon>
        <taxon>Bacillati</taxon>
        <taxon>Bacillota</taxon>
        <taxon>Bacilli</taxon>
        <taxon>Lactobacillales</taxon>
        <taxon>Streptococcaceae</taxon>
        <taxon>Lactococcus</taxon>
    </lineage>
</organism>
<dbReference type="Proteomes" id="UP000218181">
    <property type="component" value="Unassembled WGS sequence"/>
</dbReference>
<evidence type="ECO:0000313" key="2">
    <source>
        <dbReference type="Proteomes" id="UP000218181"/>
    </source>
</evidence>
<evidence type="ECO:0000313" key="1">
    <source>
        <dbReference type="EMBL" id="PCS01502.1"/>
    </source>
</evidence>
<sequence length="102" mass="12008">MEVLFVVLSIEIAIYVCFDLEIVPKNKPKNIKEKQMICELHAQAEIDRKYYETKYQMLEIAKNEEINRVIADFKRVGYGHYTYANKIYNTPKVSTKNQSLLS</sequence>
<dbReference type="RefSeq" id="WP_096816935.1">
    <property type="nucleotide sequence ID" value="NZ_JXJU01000001.1"/>
</dbReference>
<dbReference type="EMBL" id="JXJU01000001">
    <property type="protein sequence ID" value="PCS01502.1"/>
    <property type="molecule type" value="Genomic_DNA"/>
</dbReference>
<dbReference type="STRING" id="1291764.GCA_001311235_00186"/>
<accession>A0A2A5RPZ9</accession>